<dbReference type="RefSeq" id="WP_338601139.1">
    <property type="nucleotide sequence ID" value="NZ_AP028679.1"/>
</dbReference>
<keyword evidence="2" id="KW-0874">Quinone</keyword>
<name>A0AAU9F2U0_9BACT</name>
<organism evidence="3 4">
    <name type="scientific">Desulfoferula mesophila</name>
    <dbReference type="NCBI Taxonomy" id="3058419"/>
    <lineage>
        <taxon>Bacteria</taxon>
        <taxon>Pseudomonadati</taxon>
        <taxon>Thermodesulfobacteriota</taxon>
        <taxon>Desulfarculia</taxon>
        <taxon>Desulfarculales</taxon>
        <taxon>Desulfarculaceae</taxon>
        <taxon>Desulfoferula</taxon>
    </lineage>
</organism>
<comment type="catalytic activity">
    <reaction evidence="2">
        <text>a quinone + NADH + 5 H(+)(in) = a quinol + NAD(+) + 4 H(+)(out)</text>
        <dbReference type="Rhea" id="RHEA:57888"/>
        <dbReference type="ChEBI" id="CHEBI:15378"/>
        <dbReference type="ChEBI" id="CHEBI:24646"/>
        <dbReference type="ChEBI" id="CHEBI:57540"/>
        <dbReference type="ChEBI" id="CHEBI:57945"/>
        <dbReference type="ChEBI" id="CHEBI:132124"/>
    </reaction>
</comment>
<dbReference type="EMBL" id="AP028679">
    <property type="protein sequence ID" value="BEQ15962.1"/>
    <property type="molecule type" value="Genomic_DNA"/>
</dbReference>
<evidence type="ECO:0000313" key="4">
    <source>
        <dbReference type="Proteomes" id="UP001366166"/>
    </source>
</evidence>
<dbReference type="AlphaFoldDB" id="A0AAU9F2U0"/>
<keyword evidence="2" id="KW-0472">Membrane</keyword>
<feature type="transmembrane region" description="Helical" evidence="2">
    <location>
        <begin position="31"/>
        <end position="54"/>
    </location>
</feature>
<protein>
    <recommendedName>
        <fullName evidence="2">NADH-quinone oxidoreductase subunit J</fullName>
        <ecNumber evidence="2">7.1.1.-</ecNumber>
    </recommendedName>
</protein>
<dbReference type="Pfam" id="PF00499">
    <property type="entry name" value="Oxidored_q3"/>
    <property type="match status" value="1"/>
</dbReference>
<feature type="transmembrane region" description="Helical" evidence="2">
    <location>
        <begin position="139"/>
        <end position="160"/>
    </location>
</feature>
<reference evidence="4" key="1">
    <citation type="journal article" date="2023" name="Arch. Microbiol.">
        <title>Desulfoferula mesophilus gen. nov. sp. nov., a mesophilic sulfate-reducing bacterium isolated from a brackish lake sediment.</title>
        <authorList>
            <person name="Watanabe T."/>
            <person name="Yabe T."/>
            <person name="Tsuji J.M."/>
            <person name="Fukui M."/>
        </authorList>
    </citation>
    <scope>NUCLEOTIDE SEQUENCE [LARGE SCALE GENOMIC DNA]</scope>
    <source>
        <strain evidence="4">12FAK</strain>
    </source>
</reference>
<dbReference type="Gene3D" id="1.20.120.1200">
    <property type="entry name" value="NADH-ubiquinone/plastoquinone oxidoreductase chain 6, subunit NuoJ"/>
    <property type="match status" value="1"/>
</dbReference>
<dbReference type="PANTHER" id="PTHR33269">
    <property type="entry name" value="NADH-UBIQUINONE OXIDOREDUCTASE CHAIN 6"/>
    <property type="match status" value="1"/>
</dbReference>
<feature type="transmembrane region" description="Helical" evidence="2">
    <location>
        <begin position="60"/>
        <end position="81"/>
    </location>
</feature>
<dbReference type="PANTHER" id="PTHR33269:SF17">
    <property type="entry name" value="NADH-UBIQUINONE OXIDOREDUCTASE CHAIN 6"/>
    <property type="match status" value="1"/>
</dbReference>
<dbReference type="KEGG" id="dmp:FAK_30280"/>
<keyword evidence="2" id="KW-1133">Transmembrane helix</keyword>
<comment type="similarity">
    <text evidence="1 2">Belongs to the complex I subunit 6 family.</text>
</comment>
<evidence type="ECO:0000313" key="3">
    <source>
        <dbReference type="EMBL" id="BEQ15962.1"/>
    </source>
</evidence>
<keyword evidence="4" id="KW-1185">Reference proteome</keyword>
<feature type="transmembrane region" description="Helical" evidence="2">
    <location>
        <begin position="93"/>
        <end position="112"/>
    </location>
</feature>
<dbReference type="GO" id="GO:0005886">
    <property type="term" value="C:plasma membrane"/>
    <property type="evidence" value="ECO:0007669"/>
    <property type="project" value="UniProtKB-SubCell"/>
</dbReference>
<dbReference type="Proteomes" id="UP001366166">
    <property type="component" value="Chromosome"/>
</dbReference>
<dbReference type="GO" id="GO:0008137">
    <property type="term" value="F:NADH dehydrogenase (ubiquinone) activity"/>
    <property type="evidence" value="ECO:0007669"/>
    <property type="project" value="UniProtKB-UniRule"/>
</dbReference>
<gene>
    <name evidence="3" type="primary">nuoJ-2</name>
    <name evidence="3" type="ORF">FAK_30280</name>
</gene>
<feature type="transmembrane region" description="Helical" evidence="2">
    <location>
        <begin position="6"/>
        <end position="24"/>
    </location>
</feature>
<dbReference type="InterPro" id="IPR001457">
    <property type="entry name" value="NADH_UbQ/plastoQ_OxRdtase_su6"/>
</dbReference>
<dbReference type="InterPro" id="IPR042106">
    <property type="entry name" value="Nuo/plastoQ_OxRdtase_6_NuoJ"/>
</dbReference>
<keyword evidence="2" id="KW-0520">NAD</keyword>
<accession>A0AAU9F2U0</accession>
<comment type="subcellular location">
    <subcellularLocation>
        <location evidence="2">Cell membrane</location>
        <topology evidence="2">Multi-pass membrane protein</topology>
    </subcellularLocation>
</comment>
<dbReference type="GO" id="GO:0048038">
    <property type="term" value="F:quinone binding"/>
    <property type="evidence" value="ECO:0007669"/>
    <property type="project" value="UniProtKB-UniRule"/>
</dbReference>
<proteinExistence type="inferred from homology"/>
<dbReference type="EC" id="7.1.1.-" evidence="2"/>
<keyword evidence="2" id="KW-0812">Transmembrane</keyword>
<keyword evidence="2" id="KW-1003">Cell membrane</keyword>
<sequence length="173" mass="18461">MSIPGAIFYVLALLVLVATLLAVISRNLMHAVVHLVISFVGTAMLLYLLGAPLLAALEVIIYAGAIMVLFVFIVVTLAVPVSGGERWRYVRQWIPAALLGLALLIIMAALIASDPVSGQGLKLASVSPRAFGGFIFEKYWLAVEIVSLLLFVALVGALYLGRHAFRSKKGGIS</sequence>
<evidence type="ECO:0000256" key="2">
    <source>
        <dbReference type="RuleBase" id="RU004429"/>
    </source>
</evidence>
<comment type="function">
    <text evidence="2">NDH-1 shuttles electrons from NADH, via FMN and iron-sulfur (Fe-S) centers, to quinones in the respiratory chain. Couples the redox reaction to proton translocation (for every two electrons transferred, four hydrogen ions are translocated across the cytoplasmic membrane), and thus conserves the redox energy in a proton gradient.</text>
</comment>
<evidence type="ECO:0000256" key="1">
    <source>
        <dbReference type="ARBA" id="ARBA00005698"/>
    </source>
</evidence>